<evidence type="ECO:0000313" key="3">
    <source>
        <dbReference type="EMBL" id="HJD96067.1"/>
    </source>
</evidence>
<dbReference type="SUPFAM" id="SSF54631">
    <property type="entry name" value="CBS-domain pair"/>
    <property type="match status" value="1"/>
</dbReference>
<comment type="caution">
    <text evidence="3">The sequence shown here is derived from an EMBL/GenBank/DDBJ whole genome shotgun (WGS) entry which is preliminary data.</text>
</comment>
<dbReference type="Gene3D" id="3.10.580.10">
    <property type="entry name" value="CBS-domain"/>
    <property type="match status" value="1"/>
</dbReference>
<keyword evidence="1" id="KW-0129">CBS domain</keyword>
<sequence>MEEKKISCLFVINDKNNPVGIITLHDI</sequence>
<accession>A0A921AUK1</accession>
<feature type="domain" description="CBS" evidence="2">
    <location>
        <begin position="1"/>
        <end position="27"/>
    </location>
</feature>
<dbReference type="AlphaFoldDB" id="A0A921AUK1"/>
<dbReference type="InterPro" id="IPR046342">
    <property type="entry name" value="CBS_dom_sf"/>
</dbReference>
<dbReference type="EMBL" id="DYZA01000005">
    <property type="protein sequence ID" value="HJD96067.1"/>
    <property type="molecule type" value="Genomic_DNA"/>
</dbReference>
<protein>
    <submittedName>
        <fullName evidence="3">CBS domain-containing protein</fullName>
    </submittedName>
</protein>
<evidence type="ECO:0000256" key="1">
    <source>
        <dbReference type="PROSITE-ProRule" id="PRU00703"/>
    </source>
</evidence>
<reference evidence="3" key="1">
    <citation type="journal article" date="2021" name="PeerJ">
        <title>Extensive microbial diversity within the chicken gut microbiome revealed by metagenomics and culture.</title>
        <authorList>
            <person name="Gilroy R."/>
            <person name="Ravi A."/>
            <person name="Getino M."/>
            <person name="Pursley I."/>
            <person name="Horton D.L."/>
            <person name="Alikhan N.F."/>
            <person name="Baker D."/>
            <person name="Gharbi K."/>
            <person name="Hall N."/>
            <person name="Watson M."/>
            <person name="Adriaenssens E.M."/>
            <person name="Foster-Nyarko E."/>
            <person name="Jarju S."/>
            <person name="Secka A."/>
            <person name="Antonio M."/>
            <person name="Oren A."/>
            <person name="Chaudhuri R.R."/>
            <person name="La Ragione R."/>
            <person name="Hildebrand F."/>
            <person name="Pallen M.J."/>
        </authorList>
    </citation>
    <scope>NUCLEOTIDE SEQUENCE</scope>
    <source>
        <strain evidence="3">ChiGjej2B2-19336</strain>
    </source>
</reference>
<organism evidence="3 4">
    <name type="scientific">Mailhella massiliensis</name>
    <dbReference type="NCBI Taxonomy" id="1903261"/>
    <lineage>
        <taxon>Bacteria</taxon>
        <taxon>Pseudomonadati</taxon>
        <taxon>Thermodesulfobacteriota</taxon>
        <taxon>Desulfovibrionia</taxon>
        <taxon>Desulfovibrionales</taxon>
        <taxon>Desulfovibrionaceae</taxon>
        <taxon>Mailhella</taxon>
    </lineage>
</organism>
<gene>
    <name evidence="3" type="ORF">K8W16_00240</name>
</gene>
<dbReference type="PROSITE" id="PS51371">
    <property type="entry name" value="CBS"/>
    <property type="match status" value="1"/>
</dbReference>
<dbReference type="InterPro" id="IPR000644">
    <property type="entry name" value="CBS_dom"/>
</dbReference>
<evidence type="ECO:0000259" key="2">
    <source>
        <dbReference type="PROSITE" id="PS51371"/>
    </source>
</evidence>
<evidence type="ECO:0000313" key="4">
    <source>
        <dbReference type="Proteomes" id="UP000698963"/>
    </source>
</evidence>
<reference evidence="3" key="2">
    <citation type="submission" date="2021-09" db="EMBL/GenBank/DDBJ databases">
        <authorList>
            <person name="Gilroy R."/>
        </authorList>
    </citation>
    <scope>NUCLEOTIDE SEQUENCE</scope>
    <source>
        <strain evidence="3">ChiGjej2B2-19336</strain>
    </source>
</reference>
<proteinExistence type="predicted"/>
<name>A0A921AUK1_9BACT</name>
<dbReference type="Proteomes" id="UP000698963">
    <property type="component" value="Unassembled WGS sequence"/>
</dbReference>
<dbReference type="Pfam" id="PF00571">
    <property type="entry name" value="CBS"/>
    <property type="match status" value="1"/>
</dbReference>